<evidence type="ECO:0000313" key="1">
    <source>
        <dbReference type="EMBL" id="MFD2573591.1"/>
    </source>
</evidence>
<dbReference type="RefSeq" id="WP_381526415.1">
    <property type="nucleotide sequence ID" value="NZ_JBHULN010000019.1"/>
</dbReference>
<proteinExistence type="predicted"/>
<dbReference type="EMBL" id="JBHULN010000019">
    <property type="protein sequence ID" value="MFD2573591.1"/>
    <property type="molecule type" value="Genomic_DNA"/>
</dbReference>
<protein>
    <recommendedName>
        <fullName evidence="3">DUF5666 domain-containing protein</fullName>
    </recommendedName>
</protein>
<evidence type="ECO:0008006" key="3">
    <source>
        <dbReference type="Google" id="ProtNLM"/>
    </source>
</evidence>
<comment type="caution">
    <text evidence="1">The sequence shown here is derived from an EMBL/GenBank/DDBJ whole genome shotgun (WGS) entry which is preliminary data.</text>
</comment>
<reference evidence="2" key="1">
    <citation type="journal article" date="2019" name="Int. J. Syst. Evol. Microbiol.">
        <title>The Global Catalogue of Microorganisms (GCM) 10K type strain sequencing project: providing services to taxonomists for standard genome sequencing and annotation.</title>
        <authorList>
            <consortium name="The Broad Institute Genomics Platform"/>
            <consortium name="The Broad Institute Genome Sequencing Center for Infectious Disease"/>
            <person name="Wu L."/>
            <person name="Ma J."/>
        </authorList>
    </citation>
    <scope>NUCLEOTIDE SEQUENCE [LARGE SCALE GENOMIC DNA]</scope>
    <source>
        <strain evidence="2">KCTC 42805</strain>
    </source>
</reference>
<organism evidence="1 2">
    <name type="scientific">Spirosoma soli</name>
    <dbReference type="NCBI Taxonomy" id="1770529"/>
    <lineage>
        <taxon>Bacteria</taxon>
        <taxon>Pseudomonadati</taxon>
        <taxon>Bacteroidota</taxon>
        <taxon>Cytophagia</taxon>
        <taxon>Cytophagales</taxon>
        <taxon>Cytophagaceae</taxon>
        <taxon>Spirosoma</taxon>
    </lineage>
</organism>
<name>A0ABW5MBV8_9BACT</name>
<sequence length="418" mass="44828">MKLYLTGLITLALLLQQCSQKQTDDITPDVEQPVQATYQVEYSANTVVIDDAGVKTLTKADITTGVYTFRNPPEAVTKLEVGQIVLLSGNSLRKVTSVQRSGSDVTVQTQPAALTEAIQNGIIAYDTDFRWTSAQAGGRVGATAGVQEWSRELTYSGTIAGWNTEMKLTPTPDTLRINLKLVKKVGGQDAAVVRAEGWLSNFQQHTDIRIQNGELTSFVHENRNLKGQIEVKFAAVQNASNVQATISVPAELSFPIRVGPIPMSLNIGLVAKVIPQLFGESSSEGSFKLTYDSDLGFAVRDGAPESRSALRNPLYLLTGKTGSAGFEAVGFGVGLEFPKISLRILGGIVVPSLVVNTAVYSVFEPPYGGGLTAACQEGDISIKAEAGVELSVLSLSYQPVQITLFNDRKTWKEGSCPP</sequence>
<keyword evidence="2" id="KW-1185">Reference proteome</keyword>
<evidence type="ECO:0000313" key="2">
    <source>
        <dbReference type="Proteomes" id="UP001597469"/>
    </source>
</evidence>
<gene>
    <name evidence="1" type="ORF">ACFSUS_23330</name>
</gene>
<accession>A0ABW5MBV8</accession>
<dbReference type="Proteomes" id="UP001597469">
    <property type="component" value="Unassembled WGS sequence"/>
</dbReference>